<reference evidence="4 5" key="1">
    <citation type="journal article" date="2019" name="Sci. Rep.">
        <title>Orb-weaving spider Araneus ventricosus genome elucidates the spidroin gene catalogue.</title>
        <authorList>
            <person name="Kono N."/>
            <person name="Nakamura H."/>
            <person name="Ohtoshi R."/>
            <person name="Moran D.A.P."/>
            <person name="Shinohara A."/>
            <person name="Yoshida Y."/>
            <person name="Fujiwara M."/>
            <person name="Mori M."/>
            <person name="Tomita M."/>
            <person name="Arakawa K."/>
        </authorList>
    </citation>
    <scope>NUCLEOTIDE SEQUENCE [LARGE SCALE GENOMIC DNA]</scope>
</reference>
<dbReference type="PANTHER" id="PTHR19303:SF73">
    <property type="entry name" value="PROTEIN PDC2"/>
    <property type="match status" value="1"/>
</dbReference>
<protein>
    <recommendedName>
        <fullName evidence="3">HTH CENPB-type domain-containing protein</fullName>
    </recommendedName>
</protein>
<sequence length="187" mass="21108">MDENQHFKRVDLVRQSGLPVSTLNTLIYKRKLIKESHHQSGSSASKKFRFQSGKFPDVEKVFLKWFNQCRSIKIPINGPLLTEKSQEISKKLNVECDASFSSGWLRKFKLRHGITGKTKTIKTGFLTPVDVIPIEKAKSDHFVPPGNWSNLSDVTAFEGFVQCDSELATCSLLTIDEMIANDETSSE</sequence>
<keyword evidence="5" id="KW-1185">Reference proteome</keyword>
<dbReference type="SMART" id="SM00674">
    <property type="entry name" value="CENPB"/>
    <property type="match status" value="1"/>
</dbReference>
<evidence type="ECO:0000313" key="5">
    <source>
        <dbReference type="Proteomes" id="UP000499080"/>
    </source>
</evidence>
<dbReference type="Pfam" id="PF03221">
    <property type="entry name" value="HTH_Tnp_Tc5"/>
    <property type="match status" value="1"/>
</dbReference>
<gene>
    <name evidence="4" type="ORF">AVEN_50521_1</name>
</gene>
<dbReference type="InterPro" id="IPR006600">
    <property type="entry name" value="HTH_CenpB_DNA-bd_dom"/>
</dbReference>
<keyword evidence="2" id="KW-0238">DNA-binding</keyword>
<name>A0A4Y2AQ19_ARAVE</name>
<dbReference type="EMBL" id="BGPR01000027">
    <property type="protein sequence ID" value="GBL81933.1"/>
    <property type="molecule type" value="Genomic_DNA"/>
</dbReference>
<dbReference type="InterPro" id="IPR050863">
    <property type="entry name" value="CenT-Element_Derived"/>
</dbReference>
<dbReference type="InterPro" id="IPR009057">
    <property type="entry name" value="Homeodomain-like_sf"/>
</dbReference>
<comment type="subcellular location">
    <subcellularLocation>
        <location evidence="1">Nucleus</location>
    </subcellularLocation>
</comment>
<dbReference type="PANTHER" id="PTHR19303">
    <property type="entry name" value="TRANSPOSON"/>
    <property type="match status" value="1"/>
</dbReference>
<dbReference type="SUPFAM" id="SSF46689">
    <property type="entry name" value="Homeodomain-like"/>
    <property type="match status" value="1"/>
</dbReference>
<comment type="caution">
    <text evidence="4">The sequence shown here is derived from an EMBL/GenBank/DDBJ whole genome shotgun (WGS) entry which is preliminary data.</text>
</comment>
<proteinExistence type="predicted"/>
<dbReference type="Gene3D" id="1.10.10.60">
    <property type="entry name" value="Homeodomain-like"/>
    <property type="match status" value="1"/>
</dbReference>
<dbReference type="GO" id="GO:0003677">
    <property type="term" value="F:DNA binding"/>
    <property type="evidence" value="ECO:0007669"/>
    <property type="project" value="UniProtKB-KW"/>
</dbReference>
<dbReference type="OrthoDB" id="6512965at2759"/>
<dbReference type="PROSITE" id="PS51253">
    <property type="entry name" value="HTH_CENPB"/>
    <property type="match status" value="1"/>
</dbReference>
<dbReference type="GO" id="GO:0005634">
    <property type="term" value="C:nucleus"/>
    <property type="evidence" value="ECO:0007669"/>
    <property type="project" value="UniProtKB-SubCell"/>
</dbReference>
<dbReference type="Proteomes" id="UP000499080">
    <property type="component" value="Unassembled WGS sequence"/>
</dbReference>
<feature type="domain" description="HTH CENPB-type" evidence="3">
    <location>
        <begin position="46"/>
        <end position="118"/>
    </location>
</feature>
<organism evidence="4 5">
    <name type="scientific">Araneus ventricosus</name>
    <name type="common">Orbweaver spider</name>
    <name type="synonym">Epeira ventricosa</name>
    <dbReference type="NCBI Taxonomy" id="182803"/>
    <lineage>
        <taxon>Eukaryota</taxon>
        <taxon>Metazoa</taxon>
        <taxon>Ecdysozoa</taxon>
        <taxon>Arthropoda</taxon>
        <taxon>Chelicerata</taxon>
        <taxon>Arachnida</taxon>
        <taxon>Araneae</taxon>
        <taxon>Araneomorphae</taxon>
        <taxon>Entelegynae</taxon>
        <taxon>Araneoidea</taxon>
        <taxon>Araneidae</taxon>
        <taxon>Araneus</taxon>
    </lineage>
</organism>
<accession>A0A4Y2AQ19</accession>
<evidence type="ECO:0000313" key="4">
    <source>
        <dbReference type="EMBL" id="GBL81933.1"/>
    </source>
</evidence>
<evidence type="ECO:0000256" key="1">
    <source>
        <dbReference type="ARBA" id="ARBA00004123"/>
    </source>
</evidence>
<dbReference type="AlphaFoldDB" id="A0A4Y2AQ19"/>
<evidence type="ECO:0000256" key="2">
    <source>
        <dbReference type="ARBA" id="ARBA00023125"/>
    </source>
</evidence>
<evidence type="ECO:0000259" key="3">
    <source>
        <dbReference type="PROSITE" id="PS51253"/>
    </source>
</evidence>